<accession>A0A2W7N3A6</accession>
<proteinExistence type="predicted"/>
<evidence type="ECO:0000313" key="1">
    <source>
        <dbReference type="EMBL" id="PZX11304.1"/>
    </source>
</evidence>
<dbReference type="Proteomes" id="UP000248916">
    <property type="component" value="Unassembled WGS sequence"/>
</dbReference>
<comment type="caution">
    <text evidence="1">The sequence shown here is derived from an EMBL/GenBank/DDBJ whole genome shotgun (WGS) entry which is preliminary data.</text>
</comment>
<dbReference type="OrthoDB" id="9776919at2"/>
<name>A0A2W7N3A6_9RHOB</name>
<dbReference type="Gene3D" id="3.40.50.620">
    <property type="entry name" value="HUPs"/>
    <property type="match status" value="1"/>
</dbReference>
<dbReference type="InterPro" id="IPR014729">
    <property type="entry name" value="Rossmann-like_a/b/a_fold"/>
</dbReference>
<dbReference type="SUPFAM" id="SSF52402">
    <property type="entry name" value="Adenine nucleotide alpha hydrolases-like"/>
    <property type="match status" value="1"/>
</dbReference>
<organism evidence="1 2">
    <name type="scientific">Palleronia aestuarii</name>
    <dbReference type="NCBI Taxonomy" id="568105"/>
    <lineage>
        <taxon>Bacteria</taxon>
        <taxon>Pseudomonadati</taxon>
        <taxon>Pseudomonadota</taxon>
        <taxon>Alphaproteobacteria</taxon>
        <taxon>Rhodobacterales</taxon>
        <taxon>Roseobacteraceae</taxon>
        <taxon>Palleronia</taxon>
    </lineage>
</organism>
<sequence length="273" mass="29713">MPGPHIPTRLGQALRRHAKLAIAVSGGVDSMTLAHVALRVREADTTICHAISPAVPAEATDRVRRHADAYGWPLRILDAGEFADPDYLRNPVNRCYFCKSNLYDRISERTEGTIASGANLDDLSDFRPGLDAATERRVVHPFVEAGMDKSAIRALARRFDLGDVSELPAQPCLASRIQTGLRVTPEDLAFVAEVEMTLTPLAGAEGLRCRVTAQGISVELDVDRARRGRRLGMIRQAAQLLCDDAGRRLLPLAPYRRGSAFLHDDREGSAGAG</sequence>
<dbReference type="EMBL" id="QKZL01000033">
    <property type="protein sequence ID" value="PZX11304.1"/>
    <property type="molecule type" value="Genomic_DNA"/>
</dbReference>
<keyword evidence="2" id="KW-1185">Reference proteome</keyword>
<dbReference type="PANTHER" id="PTHR43169">
    <property type="entry name" value="EXSB FAMILY PROTEIN"/>
    <property type="match status" value="1"/>
</dbReference>
<gene>
    <name evidence="1" type="ORF">LX81_03976</name>
</gene>
<dbReference type="InterPro" id="IPR052188">
    <property type="entry name" value="Ni-pincer_cofactor_biosynth"/>
</dbReference>
<evidence type="ECO:0008006" key="3">
    <source>
        <dbReference type="Google" id="ProtNLM"/>
    </source>
</evidence>
<reference evidence="1 2" key="1">
    <citation type="submission" date="2018-06" db="EMBL/GenBank/DDBJ databases">
        <title>Genomic Encyclopedia of Archaeal and Bacterial Type Strains, Phase II (KMG-II): from individual species to whole genera.</title>
        <authorList>
            <person name="Goeker M."/>
        </authorList>
    </citation>
    <scope>NUCLEOTIDE SEQUENCE [LARGE SCALE GENOMIC DNA]</scope>
    <source>
        <strain evidence="1 2">DSM 22009</strain>
    </source>
</reference>
<dbReference type="PANTHER" id="PTHR43169:SF2">
    <property type="entry name" value="NAD_GMP SYNTHASE DOMAIN-CONTAINING PROTEIN"/>
    <property type="match status" value="1"/>
</dbReference>
<protein>
    <recommendedName>
        <fullName evidence="3">Adenine nucleotide alpha hydrolase</fullName>
    </recommendedName>
</protein>
<evidence type="ECO:0000313" key="2">
    <source>
        <dbReference type="Proteomes" id="UP000248916"/>
    </source>
</evidence>
<dbReference type="AlphaFoldDB" id="A0A2W7N3A6"/>